<sequence length="90" mass="10456">MRQLRCDCLAPHLSLALLELDPRSFNNLRATSCWEMAYMNAWRDGDEVALRLLGTLSLEVVLLSYMCIYVHKTTFLLAFYKPCTQERIVL</sequence>
<keyword evidence="1" id="KW-0812">Transmembrane</keyword>
<accession>A0A5B7IKX8</accession>
<dbReference type="Proteomes" id="UP000324222">
    <property type="component" value="Unassembled WGS sequence"/>
</dbReference>
<evidence type="ECO:0000256" key="1">
    <source>
        <dbReference type="SAM" id="Phobius"/>
    </source>
</evidence>
<reference evidence="2 3" key="1">
    <citation type="submission" date="2019-05" db="EMBL/GenBank/DDBJ databases">
        <title>Another draft genome of Portunus trituberculatus and its Hox gene families provides insights of decapod evolution.</title>
        <authorList>
            <person name="Jeong J.-H."/>
            <person name="Song I."/>
            <person name="Kim S."/>
            <person name="Choi T."/>
            <person name="Kim D."/>
            <person name="Ryu S."/>
            <person name="Kim W."/>
        </authorList>
    </citation>
    <scope>NUCLEOTIDE SEQUENCE [LARGE SCALE GENOMIC DNA]</scope>
    <source>
        <tissue evidence="2">Muscle</tissue>
    </source>
</reference>
<keyword evidence="3" id="KW-1185">Reference proteome</keyword>
<keyword evidence="1" id="KW-0472">Membrane</keyword>
<comment type="caution">
    <text evidence="2">The sequence shown here is derived from an EMBL/GenBank/DDBJ whole genome shotgun (WGS) entry which is preliminary data.</text>
</comment>
<evidence type="ECO:0000313" key="2">
    <source>
        <dbReference type="EMBL" id="MPC82579.1"/>
    </source>
</evidence>
<feature type="transmembrane region" description="Helical" evidence="1">
    <location>
        <begin position="48"/>
        <end position="71"/>
    </location>
</feature>
<proteinExistence type="predicted"/>
<gene>
    <name evidence="2" type="ORF">E2C01_077253</name>
</gene>
<name>A0A5B7IKX8_PORTR</name>
<dbReference type="EMBL" id="VSRR010060162">
    <property type="protein sequence ID" value="MPC82579.1"/>
    <property type="molecule type" value="Genomic_DNA"/>
</dbReference>
<dbReference type="AlphaFoldDB" id="A0A5B7IKX8"/>
<evidence type="ECO:0000313" key="3">
    <source>
        <dbReference type="Proteomes" id="UP000324222"/>
    </source>
</evidence>
<organism evidence="2 3">
    <name type="scientific">Portunus trituberculatus</name>
    <name type="common">Swimming crab</name>
    <name type="synonym">Neptunus trituberculatus</name>
    <dbReference type="NCBI Taxonomy" id="210409"/>
    <lineage>
        <taxon>Eukaryota</taxon>
        <taxon>Metazoa</taxon>
        <taxon>Ecdysozoa</taxon>
        <taxon>Arthropoda</taxon>
        <taxon>Crustacea</taxon>
        <taxon>Multicrustacea</taxon>
        <taxon>Malacostraca</taxon>
        <taxon>Eumalacostraca</taxon>
        <taxon>Eucarida</taxon>
        <taxon>Decapoda</taxon>
        <taxon>Pleocyemata</taxon>
        <taxon>Brachyura</taxon>
        <taxon>Eubrachyura</taxon>
        <taxon>Portunoidea</taxon>
        <taxon>Portunidae</taxon>
        <taxon>Portuninae</taxon>
        <taxon>Portunus</taxon>
    </lineage>
</organism>
<keyword evidence="1" id="KW-1133">Transmembrane helix</keyword>
<protein>
    <submittedName>
        <fullName evidence="2">Uncharacterized protein</fullName>
    </submittedName>
</protein>